<dbReference type="PANTHER" id="PTHR48414:SF1">
    <property type="entry name" value="POP5 HOMOLOG, RIBONUCLEASE P_MRP SUBUNIT"/>
    <property type="match status" value="1"/>
</dbReference>
<keyword evidence="2" id="KW-0819">tRNA processing</keyword>
<dbReference type="Proteomes" id="UP001162483">
    <property type="component" value="Unassembled WGS sequence"/>
</dbReference>
<comment type="caution">
    <text evidence="3">The sequence shown here is derived from an EMBL/GenBank/DDBJ whole genome shotgun (WGS) entry which is preliminary data.</text>
</comment>
<evidence type="ECO:0000256" key="2">
    <source>
        <dbReference type="ARBA" id="ARBA00022694"/>
    </source>
</evidence>
<dbReference type="InterPro" id="IPR038085">
    <property type="entry name" value="Rnp2-like_sf"/>
</dbReference>
<protein>
    <submittedName>
        <fullName evidence="3">Uncharacterized protein</fullName>
    </submittedName>
</protein>
<dbReference type="EMBL" id="CATNWA010007374">
    <property type="protein sequence ID" value="CAI9553926.1"/>
    <property type="molecule type" value="Genomic_DNA"/>
</dbReference>
<dbReference type="Gene3D" id="3.30.70.3250">
    <property type="entry name" value="Ribonuclease P, Pop5 subunit"/>
    <property type="match status" value="1"/>
</dbReference>
<evidence type="ECO:0000313" key="3">
    <source>
        <dbReference type="EMBL" id="CAI9553926.1"/>
    </source>
</evidence>
<proteinExistence type="inferred from homology"/>
<organism evidence="3 4">
    <name type="scientific">Staurois parvus</name>
    <dbReference type="NCBI Taxonomy" id="386267"/>
    <lineage>
        <taxon>Eukaryota</taxon>
        <taxon>Metazoa</taxon>
        <taxon>Chordata</taxon>
        <taxon>Craniata</taxon>
        <taxon>Vertebrata</taxon>
        <taxon>Euteleostomi</taxon>
        <taxon>Amphibia</taxon>
        <taxon>Batrachia</taxon>
        <taxon>Anura</taxon>
        <taxon>Neobatrachia</taxon>
        <taxon>Ranoidea</taxon>
        <taxon>Ranidae</taxon>
        <taxon>Staurois</taxon>
    </lineage>
</organism>
<evidence type="ECO:0000256" key="1">
    <source>
        <dbReference type="ARBA" id="ARBA00010800"/>
    </source>
</evidence>
<accession>A0ABN9C2H7</accession>
<dbReference type="SUPFAM" id="SSF160350">
    <property type="entry name" value="Rnp2-like"/>
    <property type="match status" value="1"/>
</dbReference>
<dbReference type="Pfam" id="PF01900">
    <property type="entry name" value="RNase_P_Rpp14"/>
    <property type="match status" value="1"/>
</dbReference>
<dbReference type="InterPro" id="IPR002759">
    <property type="entry name" value="Pop5/Rpp14/Rnp2-like"/>
</dbReference>
<reference evidence="3" key="1">
    <citation type="submission" date="2023-05" db="EMBL/GenBank/DDBJ databases">
        <authorList>
            <person name="Stuckert A."/>
        </authorList>
    </citation>
    <scope>NUCLEOTIDE SEQUENCE</scope>
</reference>
<keyword evidence="4" id="KW-1185">Reference proteome</keyword>
<name>A0ABN9C2H7_9NEOB</name>
<sequence length="168" mass="19349">MRLKSRYFLCELVLEDPRRRQNLSQGTVLHHVKEAVARLHGDFGAAAVSIALSVKYLNAYTGIILLRCRKDYHQFLWSSLPFITSLENRGQRYPCFINTLHVGGKKTVYLVLIHKDMSKRVITCVSFRCKLSILYLWAECLGYTVSGHHVTDHWQMCNAGIALTLPYY</sequence>
<dbReference type="PANTHER" id="PTHR48414">
    <property type="entry name" value="POP5 HOMOLOG, RIBONUCLEASE P_MRP SUBUNIT"/>
    <property type="match status" value="1"/>
</dbReference>
<comment type="similarity">
    <text evidence="1">Belongs to the eukaryotic/archaeal RNase P protein component 2 family.</text>
</comment>
<gene>
    <name evidence="3" type="ORF">SPARVUS_LOCUS4118842</name>
</gene>
<evidence type="ECO:0000313" key="4">
    <source>
        <dbReference type="Proteomes" id="UP001162483"/>
    </source>
</evidence>